<evidence type="ECO:0000313" key="2">
    <source>
        <dbReference type="EMBL" id="MBK6008133.1"/>
    </source>
</evidence>
<dbReference type="RefSeq" id="WP_201174892.1">
    <property type="nucleotide sequence ID" value="NZ_JAEPWM010000008.1"/>
</dbReference>
<feature type="coiled-coil region" evidence="1">
    <location>
        <begin position="1"/>
        <end position="35"/>
    </location>
</feature>
<name>A0A934WP22_9BURK</name>
<evidence type="ECO:0000313" key="3">
    <source>
        <dbReference type="Proteomes" id="UP000630528"/>
    </source>
</evidence>
<sequence>MNDWTQELVAAVAQAERFEAAESQAEQQFHILREQAEQSGEADRALRSPEFQRWMDARHATDLAWGSWFLLKGGSEA</sequence>
<accession>A0A934WP22</accession>
<reference evidence="2" key="2">
    <citation type="submission" date="2021-01" db="EMBL/GenBank/DDBJ databases">
        <authorList>
            <person name="Kang M."/>
        </authorList>
    </citation>
    <scope>NUCLEOTIDE SEQUENCE</scope>
    <source>
        <strain evidence="2">KACC 17527</strain>
    </source>
</reference>
<reference evidence="2" key="1">
    <citation type="journal article" date="2012" name="J. Microbiol. Biotechnol.">
        <title>Ramlibacter ginsenosidimutans sp. nov., with ginsenoside-converting activity.</title>
        <authorList>
            <person name="Wang L."/>
            <person name="An D.S."/>
            <person name="Kim S.G."/>
            <person name="Jin F.X."/>
            <person name="Kim S.C."/>
            <person name="Lee S.T."/>
            <person name="Im W.T."/>
        </authorList>
    </citation>
    <scope>NUCLEOTIDE SEQUENCE</scope>
    <source>
        <strain evidence="2">KACC 17527</strain>
    </source>
</reference>
<dbReference type="Proteomes" id="UP000630528">
    <property type="component" value="Unassembled WGS sequence"/>
</dbReference>
<proteinExistence type="predicted"/>
<keyword evidence="3" id="KW-1185">Reference proteome</keyword>
<protein>
    <submittedName>
        <fullName evidence="2">Uncharacterized protein</fullName>
    </submittedName>
</protein>
<evidence type="ECO:0000256" key="1">
    <source>
        <dbReference type="SAM" id="Coils"/>
    </source>
</evidence>
<comment type="caution">
    <text evidence="2">The sequence shown here is derived from an EMBL/GenBank/DDBJ whole genome shotgun (WGS) entry which is preliminary data.</text>
</comment>
<gene>
    <name evidence="2" type="ORF">JJB11_18680</name>
</gene>
<dbReference type="EMBL" id="JAEPWM010000008">
    <property type="protein sequence ID" value="MBK6008133.1"/>
    <property type="molecule type" value="Genomic_DNA"/>
</dbReference>
<organism evidence="2 3">
    <name type="scientific">Ramlibacter ginsenosidimutans</name>
    <dbReference type="NCBI Taxonomy" id="502333"/>
    <lineage>
        <taxon>Bacteria</taxon>
        <taxon>Pseudomonadati</taxon>
        <taxon>Pseudomonadota</taxon>
        <taxon>Betaproteobacteria</taxon>
        <taxon>Burkholderiales</taxon>
        <taxon>Comamonadaceae</taxon>
        <taxon>Ramlibacter</taxon>
    </lineage>
</organism>
<dbReference type="AlphaFoldDB" id="A0A934WP22"/>
<keyword evidence="1" id="KW-0175">Coiled coil</keyword>